<dbReference type="Gene3D" id="3.40.30.10">
    <property type="entry name" value="Glutaredoxin"/>
    <property type="match status" value="1"/>
</dbReference>
<dbReference type="Pfam" id="PF01257">
    <property type="entry name" value="2Fe-2S_thioredx"/>
    <property type="match status" value="1"/>
</dbReference>
<gene>
    <name evidence="1" type="ORF">CO137_01700</name>
</gene>
<dbReference type="EMBL" id="PFVJ01000037">
    <property type="protein sequence ID" value="PJA89921.1"/>
    <property type="molecule type" value="Genomic_DNA"/>
</dbReference>
<organism evidence="1 2">
    <name type="scientific">Candidatus Magasanikbacteria bacterium CG_4_9_14_3_um_filter_32_9</name>
    <dbReference type="NCBI Taxonomy" id="1974644"/>
    <lineage>
        <taxon>Bacteria</taxon>
        <taxon>Candidatus Magasanikiibacteriota</taxon>
    </lineage>
</organism>
<dbReference type="Proteomes" id="UP000230843">
    <property type="component" value="Unassembled WGS sequence"/>
</dbReference>
<dbReference type="AlphaFoldDB" id="A0A2M7Z730"/>
<comment type="caution">
    <text evidence="1">The sequence shown here is derived from an EMBL/GenBank/DDBJ whole genome shotgun (WGS) entry which is preliminary data.</text>
</comment>
<proteinExistence type="predicted"/>
<name>A0A2M7Z730_9BACT</name>
<protein>
    <submittedName>
        <fullName evidence="1">Uncharacterized protein</fullName>
    </submittedName>
</protein>
<dbReference type="SUPFAM" id="SSF52833">
    <property type="entry name" value="Thioredoxin-like"/>
    <property type="match status" value="1"/>
</dbReference>
<evidence type="ECO:0000313" key="2">
    <source>
        <dbReference type="Proteomes" id="UP000230843"/>
    </source>
</evidence>
<dbReference type="InterPro" id="IPR036249">
    <property type="entry name" value="Thioredoxin-like_sf"/>
</dbReference>
<evidence type="ECO:0000313" key="1">
    <source>
        <dbReference type="EMBL" id="PJA89921.1"/>
    </source>
</evidence>
<sequence length="116" mass="13742">MLKWKLLLNQCGHHPQNYVWLWEYNMKKIRICEGISCRLNGSEKKMREYEHKFNLKAGEQNDKIDLDFCGCTGHCCNAVNVRKDDKVFSVYENGREVERTKEKNNLILKDNFLGDI</sequence>
<reference evidence="2" key="1">
    <citation type="submission" date="2017-09" db="EMBL/GenBank/DDBJ databases">
        <title>Depth-based differentiation of microbial function through sediment-hosted aquifers and enrichment of novel symbionts in the deep terrestrial subsurface.</title>
        <authorList>
            <person name="Probst A.J."/>
            <person name="Ladd B."/>
            <person name="Jarett J.K."/>
            <person name="Geller-Mcgrath D.E."/>
            <person name="Sieber C.M.K."/>
            <person name="Emerson J.B."/>
            <person name="Anantharaman K."/>
            <person name="Thomas B.C."/>
            <person name="Malmstrom R."/>
            <person name="Stieglmeier M."/>
            <person name="Klingl A."/>
            <person name="Woyke T."/>
            <person name="Ryan C.M."/>
            <person name="Banfield J.F."/>
        </authorList>
    </citation>
    <scope>NUCLEOTIDE SEQUENCE [LARGE SCALE GENOMIC DNA]</scope>
</reference>
<accession>A0A2M7Z730</accession>